<evidence type="ECO:0000259" key="5">
    <source>
        <dbReference type="PROSITE" id="PS50931"/>
    </source>
</evidence>
<dbReference type="RefSeq" id="WP_203661364.1">
    <property type="nucleotide sequence ID" value="NZ_BAAAZM010000014.1"/>
</dbReference>
<keyword evidence="2" id="KW-0805">Transcription regulation</keyword>
<gene>
    <name evidence="6" type="ORF">Aru02nite_47970</name>
</gene>
<dbReference type="SUPFAM" id="SSF53850">
    <property type="entry name" value="Periplasmic binding protein-like II"/>
    <property type="match status" value="1"/>
</dbReference>
<evidence type="ECO:0000313" key="6">
    <source>
        <dbReference type="EMBL" id="GID13908.1"/>
    </source>
</evidence>
<dbReference type="Pfam" id="PF03466">
    <property type="entry name" value="LysR_substrate"/>
    <property type="match status" value="1"/>
</dbReference>
<name>A0A8J3JFG0_9ACTN</name>
<reference evidence="6" key="1">
    <citation type="submission" date="2021-01" db="EMBL/GenBank/DDBJ databases">
        <title>Whole genome shotgun sequence of Actinocatenispora rupis NBRC 107355.</title>
        <authorList>
            <person name="Komaki H."/>
            <person name="Tamura T."/>
        </authorList>
    </citation>
    <scope>NUCLEOTIDE SEQUENCE</scope>
    <source>
        <strain evidence="6">NBRC 107355</strain>
    </source>
</reference>
<dbReference type="AlphaFoldDB" id="A0A8J3JFG0"/>
<dbReference type="GO" id="GO:0000976">
    <property type="term" value="F:transcription cis-regulatory region binding"/>
    <property type="evidence" value="ECO:0007669"/>
    <property type="project" value="TreeGrafter"/>
</dbReference>
<dbReference type="InterPro" id="IPR036388">
    <property type="entry name" value="WH-like_DNA-bd_sf"/>
</dbReference>
<dbReference type="CDD" id="cd05466">
    <property type="entry name" value="PBP2_LTTR_substrate"/>
    <property type="match status" value="1"/>
</dbReference>
<evidence type="ECO:0000256" key="3">
    <source>
        <dbReference type="ARBA" id="ARBA00023125"/>
    </source>
</evidence>
<dbReference type="EMBL" id="BOMB01000027">
    <property type="protein sequence ID" value="GID13908.1"/>
    <property type="molecule type" value="Genomic_DNA"/>
</dbReference>
<evidence type="ECO:0000313" key="7">
    <source>
        <dbReference type="Proteomes" id="UP000612808"/>
    </source>
</evidence>
<sequence length="317" mass="34013">MELRLLRTFRAVASAGSFTRAAADLGYVQSNVTAQIKALEREVGTPLFERLGRRIVITDAGRRLLPYAERILRLAEEASEELRSAGDEVAGTLRIGAAETLCAYRLPAVLRSLGARFPRLRVVFRPASRSALLADLSAARLDAALLLEEPVSAPDLTVETLCAEPVLFVAAPDHRLAAADRVTAADLATEPVIQVEEDCAHRQVVDRELRAAGIDPPVLAEFANLEAVKRCAVAGLGVAALPAVAVEAELARGELVTLPWVRPDALSRNDFGLRTQAVRLTRRAPSPALTALLDTARTQWAVMSTVDGHRAGRVVSG</sequence>
<comment type="similarity">
    <text evidence="1">Belongs to the LysR transcriptional regulatory family.</text>
</comment>
<dbReference type="PRINTS" id="PR00039">
    <property type="entry name" value="HTHLYSR"/>
</dbReference>
<dbReference type="Proteomes" id="UP000612808">
    <property type="component" value="Unassembled WGS sequence"/>
</dbReference>
<dbReference type="FunFam" id="1.10.10.10:FF:000001">
    <property type="entry name" value="LysR family transcriptional regulator"/>
    <property type="match status" value="1"/>
</dbReference>
<dbReference type="InterPro" id="IPR036390">
    <property type="entry name" value="WH_DNA-bd_sf"/>
</dbReference>
<organism evidence="6 7">
    <name type="scientific">Actinocatenispora rupis</name>
    <dbReference type="NCBI Taxonomy" id="519421"/>
    <lineage>
        <taxon>Bacteria</taxon>
        <taxon>Bacillati</taxon>
        <taxon>Actinomycetota</taxon>
        <taxon>Actinomycetes</taxon>
        <taxon>Micromonosporales</taxon>
        <taxon>Micromonosporaceae</taxon>
        <taxon>Actinocatenispora</taxon>
    </lineage>
</organism>
<evidence type="ECO:0000256" key="1">
    <source>
        <dbReference type="ARBA" id="ARBA00009437"/>
    </source>
</evidence>
<dbReference type="PROSITE" id="PS50931">
    <property type="entry name" value="HTH_LYSR"/>
    <property type="match status" value="1"/>
</dbReference>
<dbReference type="InterPro" id="IPR005119">
    <property type="entry name" value="LysR_subst-bd"/>
</dbReference>
<feature type="domain" description="HTH lysR-type" evidence="5">
    <location>
        <begin position="1"/>
        <end position="58"/>
    </location>
</feature>
<proteinExistence type="inferred from homology"/>
<dbReference type="SUPFAM" id="SSF46785">
    <property type="entry name" value="Winged helix' DNA-binding domain"/>
    <property type="match status" value="1"/>
</dbReference>
<dbReference type="Gene3D" id="1.10.10.10">
    <property type="entry name" value="Winged helix-like DNA-binding domain superfamily/Winged helix DNA-binding domain"/>
    <property type="match status" value="1"/>
</dbReference>
<keyword evidence="7" id="KW-1185">Reference proteome</keyword>
<comment type="caution">
    <text evidence="6">The sequence shown here is derived from an EMBL/GenBank/DDBJ whole genome shotgun (WGS) entry which is preliminary data.</text>
</comment>
<dbReference type="Gene3D" id="3.40.190.10">
    <property type="entry name" value="Periplasmic binding protein-like II"/>
    <property type="match status" value="2"/>
</dbReference>
<evidence type="ECO:0000256" key="4">
    <source>
        <dbReference type="ARBA" id="ARBA00023163"/>
    </source>
</evidence>
<accession>A0A8J3JFG0</accession>
<keyword evidence="3" id="KW-0238">DNA-binding</keyword>
<protein>
    <submittedName>
        <fullName evidence="6">LysR family transcriptional regulator</fullName>
    </submittedName>
</protein>
<evidence type="ECO:0000256" key="2">
    <source>
        <dbReference type="ARBA" id="ARBA00023015"/>
    </source>
</evidence>
<dbReference type="InterPro" id="IPR000847">
    <property type="entry name" value="LysR_HTH_N"/>
</dbReference>
<dbReference type="PANTHER" id="PTHR30126">
    <property type="entry name" value="HTH-TYPE TRANSCRIPTIONAL REGULATOR"/>
    <property type="match status" value="1"/>
</dbReference>
<dbReference type="Pfam" id="PF00126">
    <property type="entry name" value="HTH_1"/>
    <property type="match status" value="1"/>
</dbReference>
<dbReference type="GO" id="GO:0003700">
    <property type="term" value="F:DNA-binding transcription factor activity"/>
    <property type="evidence" value="ECO:0007669"/>
    <property type="project" value="InterPro"/>
</dbReference>
<dbReference type="PANTHER" id="PTHR30126:SF100">
    <property type="entry name" value="LYSR-FAMILY TRANSCRIPTIONAL REGULATOR"/>
    <property type="match status" value="1"/>
</dbReference>
<keyword evidence="4" id="KW-0804">Transcription</keyword>